<evidence type="ECO:0000313" key="9">
    <source>
        <dbReference type="EMBL" id="EDK45056.1"/>
    </source>
</evidence>
<keyword evidence="3 7" id="KW-0812">Transmembrane</keyword>
<evidence type="ECO:0000256" key="6">
    <source>
        <dbReference type="SAM" id="MobiDB-lite"/>
    </source>
</evidence>
<dbReference type="InParanoid" id="A5E0U8"/>
<organism evidence="9 10">
    <name type="scientific">Lodderomyces elongisporus (strain ATCC 11503 / CBS 2605 / JCM 1781 / NBRC 1676 / NRRL YB-4239)</name>
    <name type="common">Yeast</name>
    <name type="synonym">Saccharomyces elongisporus</name>
    <dbReference type="NCBI Taxonomy" id="379508"/>
    <lineage>
        <taxon>Eukaryota</taxon>
        <taxon>Fungi</taxon>
        <taxon>Dikarya</taxon>
        <taxon>Ascomycota</taxon>
        <taxon>Saccharomycotina</taxon>
        <taxon>Pichiomycetes</taxon>
        <taxon>Debaryomycetaceae</taxon>
        <taxon>Candida/Lodderomyces clade</taxon>
        <taxon>Lodderomyces</taxon>
    </lineage>
</organism>
<dbReference type="Pfam" id="PF02656">
    <property type="entry name" value="DUF202"/>
    <property type="match status" value="1"/>
</dbReference>
<dbReference type="Proteomes" id="UP000001996">
    <property type="component" value="Unassembled WGS sequence"/>
</dbReference>
<proteinExistence type="predicted"/>
<keyword evidence="4 7" id="KW-1133">Transmembrane helix</keyword>
<feature type="region of interest" description="Disordered" evidence="6">
    <location>
        <begin position="1"/>
        <end position="32"/>
    </location>
</feature>
<dbReference type="InterPro" id="IPR052053">
    <property type="entry name" value="IM_YidH-like"/>
</dbReference>
<evidence type="ECO:0000256" key="2">
    <source>
        <dbReference type="ARBA" id="ARBA00022475"/>
    </source>
</evidence>
<dbReference type="GeneID" id="5232762"/>
<dbReference type="PANTHER" id="PTHR34187:SF2">
    <property type="entry name" value="DUF202 DOMAIN-CONTAINING PROTEIN"/>
    <property type="match status" value="1"/>
</dbReference>
<feature type="compositionally biased region" description="Basic and acidic residues" evidence="6">
    <location>
        <begin position="1"/>
        <end position="14"/>
    </location>
</feature>
<dbReference type="KEGG" id="lel:PVL30_002731"/>
<feature type="domain" description="DUF202" evidence="8">
    <location>
        <begin position="84"/>
        <end position="167"/>
    </location>
</feature>
<evidence type="ECO:0000313" key="10">
    <source>
        <dbReference type="Proteomes" id="UP000001996"/>
    </source>
</evidence>
<dbReference type="HOGENOM" id="CLU_113391_1_0_1"/>
<name>A5E0U8_LODEL</name>
<evidence type="ECO:0000256" key="3">
    <source>
        <dbReference type="ARBA" id="ARBA00022692"/>
    </source>
</evidence>
<comment type="subcellular location">
    <subcellularLocation>
        <location evidence="1">Cell membrane</location>
        <topology evidence="1">Multi-pass membrane protein</topology>
    </subcellularLocation>
</comment>
<sequence length="211" mass="23642">MSQRLVKDQDRNQDQDDSLIEAFRGPDGGQSTGILVKDNGTQLKNLNHKKKSLPPFSRVDSNNATVLDNFPYNLVMKVTTSEPRDVLQSERTCLTFIRFSTALFFTALGIILGFKLDTSGKTPNSTPDNGNPIFSHSKFSKAASFILLVLALFVLILSAVNYFITIHRYAKRKIETYNFNNLTTVICMTVIVLTLGVINIVMIIEGYIEDR</sequence>
<feature type="transmembrane region" description="Helical" evidence="7">
    <location>
        <begin position="142"/>
        <end position="164"/>
    </location>
</feature>
<dbReference type="EMBL" id="CH981527">
    <property type="protein sequence ID" value="EDK45056.1"/>
    <property type="molecule type" value="Genomic_DNA"/>
</dbReference>
<feature type="transmembrane region" description="Helical" evidence="7">
    <location>
        <begin position="185"/>
        <end position="208"/>
    </location>
</feature>
<dbReference type="VEuPathDB" id="FungiDB:LELG_03235"/>
<reference evidence="9 10" key="1">
    <citation type="journal article" date="2009" name="Nature">
        <title>Evolution of pathogenicity and sexual reproduction in eight Candida genomes.</title>
        <authorList>
            <person name="Butler G."/>
            <person name="Rasmussen M.D."/>
            <person name="Lin M.F."/>
            <person name="Santos M.A."/>
            <person name="Sakthikumar S."/>
            <person name="Munro C.A."/>
            <person name="Rheinbay E."/>
            <person name="Grabherr M."/>
            <person name="Forche A."/>
            <person name="Reedy J.L."/>
            <person name="Agrafioti I."/>
            <person name="Arnaud M.B."/>
            <person name="Bates S."/>
            <person name="Brown A.J."/>
            <person name="Brunke S."/>
            <person name="Costanzo M.C."/>
            <person name="Fitzpatrick D.A."/>
            <person name="de Groot P.W."/>
            <person name="Harris D."/>
            <person name="Hoyer L.L."/>
            <person name="Hube B."/>
            <person name="Klis F.M."/>
            <person name="Kodira C."/>
            <person name="Lennard N."/>
            <person name="Logue M.E."/>
            <person name="Martin R."/>
            <person name="Neiman A.M."/>
            <person name="Nikolaou E."/>
            <person name="Quail M.A."/>
            <person name="Quinn J."/>
            <person name="Santos M.C."/>
            <person name="Schmitzberger F.F."/>
            <person name="Sherlock G."/>
            <person name="Shah P."/>
            <person name="Silverstein K.A."/>
            <person name="Skrzypek M.S."/>
            <person name="Soll D."/>
            <person name="Staggs R."/>
            <person name="Stansfield I."/>
            <person name="Stumpf M.P."/>
            <person name="Sudbery P.E."/>
            <person name="Srikantha T."/>
            <person name="Zeng Q."/>
            <person name="Berman J."/>
            <person name="Berriman M."/>
            <person name="Heitman J."/>
            <person name="Gow N.A."/>
            <person name="Lorenz M.C."/>
            <person name="Birren B.W."/>
            <person name="Kellis M."/>
            <person name="Cuomo C.A."/>
        </authorList>
    </citation>
    <scope>NUCLEOTIDE SEQUENCE [LARGE SCALE GENOMIC DNA]</scope>
    <source>
        <strain evidence="10">ATCC 11503 / BCRC 21390 / CBS 2605 / JCM 1781 / NBRC 1676 / NRRL YB-4239</strain>
    </source>
</reference>
<keyword evidence="2" id="KW-1003">Cell membrane</keyword>
<dbReference type="OrthoDB" id="199599at2759"/>
<feature type="transmembrane region" description="Helical" evidence="7">
    <location>
        <begin position="93"/>
        <end position="114"/>
    </location>
</feature>
<dbReference type="GO" id="GO:0005886">
    <property type="term" value="C:plasma membrane"/>
    <property type="evidence" value="ECO:0007669"/>
    <property type="project" value="UniProtKB-SubCell"/>
</dbReference>
<dbReference type="AlphaFoldDB" id="A5E0U8"/>
<gene>
    <name evidence="9" type="ORF">LELG_03235</name>
</gene>
<evidence type="ECO:0000256" key="7">
    <source>
        <dbReference type="SAM" id="Phobius"/>
    </source>
</evidence>
<dbReference type="PANTHER" id="PTHR34187">
    <property type="entry name" value="FGR18P"/>
    <property type="match status" value="1"/>
</dbReference>
<keyword evidence="10" id="KW-1185">Reference proteome</keyword>
<evidence type="ECO:0000259" key="8">
    <source>
        <dbReference type="Pfam" id="PF02656"/>
    </source>
</evidence>
<dbReference type="InterPro" id="IPR003807">
    <property type="entry name" value="DUF202"/>
</dbReference>
<evidence type="ECO:0000256" key="5">
    <source>
        <dbReference type="ARBA" id="ARBA00023136"/>
    </source>
</evidence>
<protein>
    <recommendedName>
        <fullName evidence="8">DUF202 domain-containing protein</fullName>
    </recommendedName>
</protein>
<evidence type="ECO:0000256" key="1">
    <source>
        <dbReference type="ARBA" id="ARBA00004651"/>
    </source>
</evidence>
<dbReference type="eggNOG" id="ENOG502SF8V">
    <property type="taxonomic scope" value="Eukaryota"/>
</dbReference>
<evidence type="ECO:0000256" key="4">
    <source>
        <dbReference type="ARBA" id="ARBA00022989"/>
    </source>
</evidence>
<accession>A5E0U8</accession>
<keyword evidence="5 7" id="KW-0472">Membrane</keyword>